<comment type="caution">
    <text evidence="2">The sequence shown here is derived from an EMBL/GenBank/DDBJ whole genome shotgun (WGS) entry which is preliminary data.</text>
</comment>
<dbReference type="InterPro" id="IPR011335">
    <property type="entry name" value="Restrct_endonuc-II-like"/>
</dbReference>
<dbReference type="SUPFAM" id="SSF52980">
    <property type="entry name" value="Restriction endonuclease-like"/>
    <property type="match status" value="1"/>
</dbReference>
<reference evidence="2" key="1">
    <citation type="submission" date="2021-01" db="EMBL/GenBank/DDBJ databases">
        <title>Whole genome shotgun sequence of Actinoplanes nipponensis NBRC 14063.</title>
        <authorList>
            <person name="Komaki H."/>
            <person name="Tamura T."/>
        </authorList>
    </citation>
    <scope>NUCLEOTIDE SEQUENCE</scope>
    <source>
        <strain evidence="2">NBRC 14063</strain>
    </source>
</reference>
<evidence type="ECO:0000259" key="1">
    <source>
        <dbReference type="Pfam" id="PF05685"/>
    </source>
</evidence>
<dbReference type="AlphaFoldDB" id="A0A919JPE7"/>
<dbReference type="RefSeq" id="WP_203774633.1">
    <property type="nucleotide sequence ID" value="NZ_BAAAYJ010000022.1"/>
</dbReference>
<dbReference type="PANTHER" id="PTHR35400">
    <property type="entry name" value="SLR1083 PROTEIN"/>
    <property type="match status" value="1"/>
</dbReference>
<feature type="domain" description="Putative restriction endonuclease" evidence="1">
    <location>
        <begin position="27"/>
        <end position="187"/>
    </location>
</feature>
<dbReference type="CDD" id="cd06260">
    <property type="entry name" value="DUF820-like"/>
    <property type="match status" value="1"/>
</dbReference>
<dbReference type="Gene3D" id="3.90.1570.10">
    <property type="entry name" value="tt1808, chain A"/>
    <property type="match status" value="1"/>
</dbReference>
<sequence length="205" mass="23151">MTISVPLGSLSPGELDLLRRDDLTVDDIVELPEDLHYELIDGRLVLTPLALPLHQLLSMRVGSAIEEHCPDEFIINIEQAILIDGHNELRPDVVLIREEGAGCSPVLPGDVPLVVEVVSKSSKRHDRELKLTKYAEVGIPSYWIIDPLAERVTFTQYCLGSDGAYRSELQTAEVVTVDRPWEVTLDLPAWTRKRDRLREVARRDR</sequence>
<dbReference type="InterPro" id="IPR008538">
    <property type="entry name" value="Uma2"/>
</dbReference>
<evidence type="ECO:0000313" key="2">
    <source>
        <dbReference type="EMBL" id="GIE52906.1"/>
    </source>
</evidence>
<proteinExistence type="predicted"/>
<dbReference type="EMBL" id="BOMQ01000077">
    <property type="protein sequence ID" value="GIE52906.1"/>
    <property type="molecule type" value="Genomic_DNA"/>
</dbReference>
<name>A0A919JPE7_9ACTN</name>
<dbReference type="Proteomes" id="UP000647172">
    <property type="component" value="Unassembled WGS sequence"/>
</dbReference>
<evidence type="ECO:0000313" key="3">
    <source>
        <dbReference type="Proteomes" id="UP000647172"/>
    </source>
</evidence>
<protein>
    <recommendedName>
        <fullName evidence="1">Putative restriction endonuclease domain-containing protein</fullName>
    </recommendedName>
</protein>
<dbReference type="Pfam" id="PF05685">
    <property type="entry name" value="Uma2"/>
    <property type="match status" value="1"/>
</dbReference>
<dbReference type="PANTHER" id="PTHR35400:SF3">
    <property type="entry name" value="SLL1072 PROTEIN"/>
    <property type="match status" value="1"/>
</dbReference>
<organism evidence="2 3">
    <name type="scientific">Actinoplanes nipponensis</name>
    <dbReference type="NCBI Taxonomy" id="135950"/>
    <lineage>
        <taxon>Bacteria</taxon>
        <taxon>Bacillati</taxon>
        <taxon>Actinomycetota</taxon>
        <taxon>Actinomycetes</taxon>
        <taxon>Micromonosporales</taxon>
        <taxon>Micromonosporaceae</taxon>
        <taxon>Actinoplanes</taxon>
    </lineage>
</organism>
<dbReference type="InterPro" id="IPR012296">
    <property type="entry name" value="Nuclease_put_TT1808"/>
</dbReference>
<accession>A0A919JPE7</accession>
<keyword evidence="3" id="KW-1185">Reference proteome</keyword>
<gene>
    <name evidence="2" type="ORF">Ani05nite_64400</name>
</gene>